<proteinExistence type="predicted"/>
<dbReference type="Pfam" id="PF08387">
    <property type="entry name" value="FBD"/>
    <property type="match status" value="1"/>
</dbReference>
<dbReference type="Pfam" id="PF24758">
    <property type="entry name" value="LRR_At5g56370"/>
    <property type="match status" value="1"/>
</dbReference>
<gene>
    <name evidence="2" type="ORF">EJB05_03577</name>
</gene>
<comment type="caution">
    <text evidence="2">The sequence shown here is derived from an EMBL/GenBank/DDBJ whole genome shotgun (WGS) entry which is preliminary data.</text>
</comment>
<evidence type="ECO:0000259" key="1">
    <source>
        <dbReference type="SMART" id="SM00579"/>
    </source>
</evidence>
<accession>A0A5J9W9U7</accession>
<protein>
    <recommendedName>
        <fullName evidence="1">FBD domain-containing protein</fullName>
    </recommendedName>
</protein>
<dbReference type="Proteomes" id="UP000324897">
    <property type="component" value="Chromosome 5"/>
</dbReference>
<dbReference type="PANTHER" id="PTHR32141:SF179">
    <property type="entry name" value="F-BOX DOMAIN-CONTAINING PROTEIN"/>
    <property type="match status" value="1"/>
</dbReference>
<dbReference type="Gramene" id="TVU44144">
    <property type="protein sequence ID" value="TVU44144"/>
    <property type="gene ID" value="EJB05_03577"/>
</dbReference>
<dbReference type="EMBL" id="RWGY01000004">
    <property type="protein sequence ID" value="TVU44144.1"/>
    <property type="molecule type" value="Genomic_DNA"/>
</dbReference>
<reference evidence="2 3" key="1">
    <citation type="journal article" date="2019" name="Sci. Rep.">
        <title>A high-quality genome of Eragrostis curvula grass provides insights into Poaceae evolution and supports new strategies to enhance forage quality.</title>
        <authorList>
            <person name="Carballo J."/>
            <person name="Santos B.A.C.M."/>
            <person name="Zappacosta D."/>
            <person name="Garbus I."/>
            <person name="Selva J.P."/>
            <person name="Gallo C.A."/>
            <person name="Diaz A."/>
            <person name="Albertini E."/>
            <person name="Caccamo M."/>
            <person name="Echenique V."/>
        </authorList>
    </citation>
    <scope>NUCLEOTIDE SEQUENCE [LARGE SCALE GENOMIC DNA]</scope>
    <source>
        <strain evidence="3">cv. Victoria</strain>
        <tissue evidence="2">Leaf</tissue>
    </source>
</reference>
<name>A0A5J9W9U7_9POAL</name>
<dbReference type="AlphaFoldDB" id="A0A5J9W9U7"/>
<dbReference type="InterPro" id="IPR055302">
    <property type="entry name" value="F-box_dom-containing"/>
</dbReference>
<sequence>MVSNSPGIETMKLHNNFGHRRLRISLPRLRSLALSVKLCFMRGEEIELDDLVVEDAGSLERLILDQTTYIYGPSVHITGATKLNVLGYLVFGKNPELNFALDTFCSMQFMLPVSSGKQLSAVRTLALDVTNPNLKPVIDSLRCFPSIEKLHVKIVDNWWMSLKGAGGFVTPIECLDRSLKVIELRPYKGYDTHVEFAKFFIERAKILKLMKFGGCGGHSPRWIQDQHRQFNADSKASRCAQFCFEHEIESPN</sequence>
<feature type="domain" description="FBD" evidence="1">
    <location>
        <begin position="173"/>
        <end position="245"/>
    </location>
</feature>
<evidence type="ECO:0000313" key="2">
    <source>
        <dbReference type="EMBL" id="TVU44144.1"/>
    </source>
</evidence>
<dbReference type="InterPro" id="IPR055411">
    <property type="entry name" value="LRR_FXL15/At3g58940/PEG3-like"/>
</dbReference>
<keyword evidence="3" id="KW-1185">Reference proteome</keyword>
<evidence type="ECO:0000313" key="3">
    <source>
        <dbReference type="Proteomes" id="UP000324897"/>
    </source>
</evidence>
<dbReference type="SMART" id="SM00579">
    <property type="entry name" value="FBD"/>
    <property type="match status" value="1"/>
</dbReference>
<organism evidence="2 3">
    <name type="scientific">Eragrostis curvula</name>
    <name type="common">weeping love grass</name>
    <dbReference type="NCBI Taxonomy" id="38414"/>
    <lineage>
        <taxon>Eukaryota</taxon>
        <taxon>Viridiplantae</taxon>
        <taxon>Streptophyta</taxon>
        <taxon>Embryophyta</taxon>
        <taxon>Tracheophyta</taxon>
        <taxon>Spermatophyta</taxon>
        <taxon>Magnoliopsida</taxon>
        <taxon>Liliopsida</taxon>
        <taxon>Poales</taxon>
        <taxon>Poaceae</taxon>
        <taxon>PACMAD clade</taxon>
        <taxon>Chloridoideae</taxon>
        <taxon>Eragrostideae</taxon>
        <taxon>Eragrostidinae</taxon>
        <taxon>Eragrostis</taxon>
    </lineage>
</organism>
<dbReference type="InterPro" id="IPR006566">
    <property type="entry name" value="FBD"/>
</dbReference>
<dbReference type="PANTHER" id="PTHR32141">
    <property type="match status" value="1"/>
</dbReference>
<feature type="non-terminal residue" evidence="2">
    <location>
        <position position="1"/>
    </location>
</feature>